<evidence type="ECO:0000313" key="1">
    <source>
        <dbReference type="EMBL" id="MFC4631153.1"/>
    </source>
</evidence>
<dbReference type="PANTHER" id="PTHR34817:SF2">
    <property type="entry name" value="NUCLEOTIDYLTRANSFERASE"/>
    <property type="match status" value="1"/>
</dbReference>
<dbReference type="InterPro" id="IPR018775">
    <property type="entry name" value="RlaP"/>
</dbReference>
<dbReference type="Pfam" id="PF10127">
    <property type="entry name" value="RlaP"/>
    <property type="match status" value="1"/>
</dbReference>
<dbReference type="PANTHER" id="PTHR34817">
    <property type="entry name" value="NUCLEOTIDYLTRANSFERASE"/>
    <property type="match status" value="1"/>
</dbReference>
<keyword evidence="2" id="KW-1185">Reference proteome</keyword>
<dbReference type="RefSeq" id="WP_377139999.1">
    <property type="nucleotide sequence ID" value="NZ_JBHSFI010000008.1"/>
</dbReference>
<reference evidence="2" key="1">
    <citation type="journal article" date="2019" name="Int. J. Syst. Evol. Microbiol.">
        <title>The Global Catalogue of Microorganisms (GCM) 10K type strain sequencing project: providing services to taxonomists for standard genome sequencing and annotation.</title>
        <authorList>
            <consortium name="The Broad Institute Genomics Platform"/>
            <consortium name="The Broad Institute Genome Sequencing Center for Infectious Disease"/>
            <person name="Wu L."/>
            <person name="Ma J."/>
        </authorList>
    </citation>
    <scope>NUCLEOTIDE SEQUENCE [LARGE SCALE GENOMIC DNA]</scope>
    <source>
        <strain evidence="2">CCUG 42722</strain>
    </source>
</reference>
<dbReference type="Proteomes" id="UP001596011">
    <property type="component" value="Unassembled WGS sequence"/>
</dbReference>
<proteinExistence type="predicted"/>
<protein>
    <submittedName>
        <fullName evidence="1">DNA polymerase beta superfamily protein</fullName>
    </submittedName>
</protein>
<comment type="caution">
    <text evidence="1">The sequence shown here is derived from an EMBL/GenBank/DDBJ whole genome shotgun (WGS) entry which is preliminary data.</text>
</comment>
<evidence type="ECO:0000313" key="2">
    <source>
        <dbReference type="Proteomes" id="UP001596011"/>
    </source>
</evidence>
<gene>
    <name evidence="1" type="ORF">ACFO6V_23100</name>
</gene>
<organism evidence="1 2">
    <name type="scientific">Promicromonospora alba</name>
    <dbReference type="NCBI Taxonomy" id="1616110"/>
    <lineage>
        <taxon>Bacteria</taxon>
        <taxon>Bacillati</taxon>
        <taxon>Actinomycetota</taxon>
        <taxon>Actinomycetes</taxon>
        <taxon>Micrococcales</taxon>
        <taxon>Promicromonosporaceae</taxon>
        <taxon>Promicromonospora</taxon>
    </lineage>
</organism>
<name>A0ABV9HMM5_9MICO</name>
<sequence>MRNIPASMDPDVVRAIDARLDRVEEEHGIRVLWAIESGSRAWGFPSPDSDYDCRFLYVRRAGDYLSLRARRDVVETPLDKVFDVNGWDVRKALGLMVKGNATVGEWLRSPIVYRGDVAFRDDLLALAEDVVDQDALRKHYVHVARNNLALLASSGVTKKFFYALRPAVTLRWMRLRETTAPPPMDLPTLAAGSALPEGLGALVDELIGRKSRIREMGSIVVQDALLDFVETELRTAEAMLPDSRSPGTGEARERAWTLAEAAFRRLIGDPSGAVTAG</sequence>
<accession>A0ABV9HMM5</accession>
<dbReference type="EMBL" id="JBHSFI010000008">
    <property type="protein sequence ID" value="MFC4631153.1"/>
    <property type="molecule type" value="Genomic_DNA"/>
</dbReference>